<protein>
    <submittedName>
        <fullName evidence="1">TonB-dependent receptor</fullName>
    </submittedName>
</protein>
<sequence>MDRKIEQENNVSDRSTSQKALRINLDEKKYGTIVEIGAGQEVARQFFLAGAAAGTIAKTMSAYDMKFSDAIYGVQEDRRYVSKNRVRAMMEQEFDLVVDRVGDIRSKSSRYFAYAATVAAKSFNRANECHAWCGIRVQMYPGAEPSNIVVHVRMLDDNAEAQQQALGVLGVNLIYAAYFYYENPKQIISSLTDNMKANRIEIDSIDFQGPYFEDIDNRAINLHLIRSWKTRGIMFNPDGSVAVPAEMLYKKNVLTIRGSFRPVTNLNVDMIEQGKKAFSQLDGVDKDNTIAIAEISLNDVHGHDNNVPESDLVQRIELLNQLGYNVMISDYTRYFSLRAYFRQYTKLQIGIVVGMINVKQIFNEDSYRGVEGGILEGFGKLFPDNTRLFVYPELDEEGEISEFTNVKVQDHLRFLYRHLLENGFISGIECSDKELFHIYSREILKKLSKGRGDWEACLPEAVSETIIEKKFFGYKG</sequence>
<dbReference type="SUPFAM" id="SSF52374">
    <property type="entry name" value="Nucleotidylyl transferase"/>
    <property type="match status" value="1"/>
</dbReference>
<comment type="caution">
    <text evidence="1">The sequence shown here is derived from an EMBL/GenBank/DDBJ whole genome shotgun (WGS) entry which is preliminary data.</text>
</comment>
<dbReference type="RefSeq" id="WP_235314014.1">
    <property type="nucleotide sequence ID" value="NZ_JAKGAS010000012.1"/>
</dbReference>
<name>A0ABS9DAP0_9ALTE</name>
<keyword evidence="2" id="KW-1185">Reference proteome</keyword>
<evidence type="ECO:0000313" key="1">
    <source>
        <dbReference type="EMBL" id="MCF2949911.1"/>
    </source>
</evidence>
<keyword evidence="1" id="KW-0675">Receptor</keyword>
<dbReference type="EMBL" id="JAKGAS010000012">
    <property type="protein sequence ID" value="MCF2949911.1"/>
    <property type="molecule type" value="Genomic_DNA"/>
</dbReference>
<evidence type="ECO:0000313" key="2">
    <source>
        <dbReference type="Proteomes" id="UP001521137"/>
    </source>
</evidence>
<reference evidence="1 2" key="1">
    <citation type="submission" date="2022-01" db="EMBL/GenBank/DDBJ databases">
        <title>Paraglaciecola sp. G1-23.</title>
        <authorList>
            <person name="Jin M.S."/>
            <person name="Han D.M."/>
            <person name="Kim H.M."/>
            <person name="Jeon C.O."/>
        </authorList>
    </citation>
    <scope>NUCLEOTIDE SEQUENCE [LARGE SCALE GENOMIC DNA]</scope>
    <source>
        <strain evidence="1 2">G1-23</strain>
    </source>
</reference>
<organism evidence="1 2">
    <name type="scientific">Paraglaciecola algarum</name>
    <dbReference type="NCBI Taxonomy" id="3050085"/>
    <lineage>
        <taxon>Bacteria</taxon>
        <taxon>Pseudomonadati</taxon>
        <taxon>Pseudomonadota</taxon>
        <taxon>Gammaproteobacteria</taxon>
        <taxon>Alteromonadales</taxon>
        <taxon>Alteromonadaceae</taxon>
        <taxon>Paraglaciecola</taxon>
    </lineage>
</organism>
<dbReference type="InterPro" id="IPR014729">
    <property type="entry name" value="Rossmann-like_a/b/a_fold"/>
</dbReference>
<dbReference type="Proteomes" id="UP001521137">
    <property type="component" value="Unassembled WGS sequence"/>
</dbReference>
<gene>
    <name evidence="1" type="ORF">L0668_17460</name>
</gene>
<dbReference type="Gene3D" id="3.40.50.620">
    <property type="entry name" value="HUPs"/>
    <property type="match status" value="1"/>
</dbReference>
<accession>A0ABS9DAP0</accession>
<proteinExistence type="predicted"/>